<accession>A0A6B2KQ00</accession>
<dbReference type="RefSeq" id="WP_163315537.1">
    <property type="nucleotide sequence ID" value="NZ_JAAGAA010000004.1"/>
</dbReference>
<evidence type="ECO:0000313" key="2">
    <source>
        <dbReference type="Proteomes" id="UP000482578"/>
    </source>
</evidence>
<protein>
    <recommendedName>
        <fullName evidence="3">Universal stress protein</fullName>
    </recommendedName>
</protein>
<evidence type="ECO:0008006" key="3">
    <source>
        <dbReference type="Google" id="ProtNLM"/>
    </source>
</evidence>
<proteinExistence type="predicted"/>
<name>A0A6B2KQ00_9NEIS</name>
<evidence type="ECO:0000313" key="1">
    <source>
        <dbReference type="EMBL" id="NDV12306.1"/>
    </source>
</evidence>
<reference evidence="1 2" key="1">
    <citation type="submission" date="2020-02" db="EMBL/GenBank/DDBJ databases">
        <authorList>
            <person name="Yang Z."/>
        </authorList>
    </citation>
    <scope>NUCLEOTIDE SEQUENCE [LARGE SCALE GENOMIC DNA]</scope>
    <source>
        <strain evidence="1 2">HX-7-9</strain>
    </source>
</reference>
<gene>
    <name evidence="1" type="ORF">GZH52_05785</name>
</gene>
<dbReference type="Proteomes" id="UP000482578">
    <property type="component" value="Unassembled WGS sequence"/>
</dbReference>
<comment type="caution">
    <text evidence="1">The sequence shown here is derived from an EMBL/GenBank/DDBJ whole genome shotgun (WGS) entry which is preliminary data.</text>
</comment>
<dbReference type="AlphaFoldDB" id="A0A6B2KQ00"/>
<sequence length="47" mass="5190">MLAKSAAHGARALAMGAFGRNSWRDRLFYSATRTLLAEADFPLRLAH</sequence>
<keyword evidence="2" id="KW-1185">Reference proteome</keyword>
<dbReference type="EMBL" id="JAAGAA010000004">
    <property type="protein sequence ID" value="NDV12306.1"/>
    <property type="molecule type" value="Genomic_DNA"/>
</dbReference>
<organism evidence="1 2">
    <name type="scientific">Crenobacter caeni</name>
    <dbReference type="NCBI Taxonomy" id="2705474"/>
    <lineage>
        <taxon>Bacteria</taxon>
        <taxon>Pseudomonadati</taxon>
        <taxon>Pseudomonadota</taxon>
        <taxon>Betaproteobacteria</taxon>
        <taxon>Neisseriales</taxon>
        <taxon>Neisseriaceae</taxon>
        <taxon>Crenobacter</taxon>
    </lineage>
</organism>